<protein>
    <recommendedName>
        <fullName evidence="4">Ankyrin repeat protein</fullName>
    </recommendedName>
</protein>
<dbReference type="InterPro" id="IPR002110">
    <property type="entry name" value="Ankyrin_rpt"/>
</dbReference>
<dbReference type="PROSITE" id="PS50088">
    <property type="entry name" value="ANK_REPEAT"/>
    <property type="match status" value="1"/>
</dbReference>
<keyword evidence="1" id="KW-0040">ANK repeat</keyword>
<sequence length="1374" mass="151439">MAITRNLQQLVQDAGVTPLVAPEPCLSAPRQINVSTSEVDRNLAWRMLVEQRKTQPGYEDPNKKIFLFKSSKEKEKLQDPRLWEFSQDELDQALSAVIGKQSSSSGLVQAFLERGAKVNHIETASETRTKGFKKTDTVSRKRSNVLQRAATMRKSDTVSLLASSGADQKTLDEGLRAALASNDQFSIEELLRHGADINKCPDALAGTIRSGDLSYVRILLRNPKPILPDTISASLLEAVQQRSEVIISLLAGYGANPNFDNARALKLAVSLCEYRLAVAMAAGPMHLTPSTLQDVFSLTVRMPSQQDMQQFVELLLCCGLAPDTLGLPALLVQAVKSNNVYLAQLLVEYGVSADLNQAEALRSSLSCSKWRMVDIVLNAPITSADACVALNALPRQTPRNERLKIMGALVKYGARGAALGDWLIRAVEDNDPPLLSFLVRSGAPLDSDGHKALKIVITRKDVNNLKVLLEGKIEAKSLALVFPLLYHGYSPSERLLTSTLLLQHGARGVQVDQALIDSVADATTSRDPLLIEELLRHHANVNYDGGKSVHLAVAQADMPILRKLCGSRPSLQTTSTALPIAFERSGKRHSTTLQIIELLSAHGVLQDHAARALRIAVDGGSSNLDIIDRLISVEPKLIDSAFQFAIGLQDSTKKLAIVEALFRIGIPQNTLDAELISETQKAIISNDFKILMLLLDNGASVNANEGKALKLAVGVRSKVLTRTLLSGRRPAIESVITKAFRTLSHDGQPDTSSEAIAIAQELLQRGVEQPAIDSAFRTALSGTKHYDNTEQLVDLLLQFKANVNSADGTCFAFAAEKNDFNIFSKMLTHDPDFNKIIPCLLISKLHEDTLINVLKLCFEHSLSTDTLDGGKHFQEPLLISALRGYPRGEALTTLLLDNGCKANAVSRYVLDPAVGEETVPALIWALAQPQKLISASVTIDTVTASISRSSPTSEMTALHIAAREGRFEVVDVLLSRVADASSRDRWNRSPLFYASTLPVPSTVGLLCKAKALANDSSLHEAARSLNLENVALLIEHSHNPNFKSRLHGGRNALGELCIGVHVTNSIQRTRLRQMIRLLLDAGTNPKSQARNERSSVLLALDNPHCALEVTEALLETEVGDKQALNDEKHLFKDAAGLWYSPLKYVQLVPSFSRDRCREQLIEMLQDKGCKHRFYAEGPEQPDGAEGLPGPIRYLVDRYNEHKLSLRLAKEAHEHTQRLTQLAHIDDLRRKKERDDAYLAYQAAVHAQDLAHGKSKHSFELSRVRETEEIRRDQHTLMHNLLMSQEDDAATRRLQLGNNQAAADRDNERLAMHQRNSMESKMLKEKEDVYDRNVKRQFKVADRMDKSAKLHASLEQGMPAQAPLQIEQYGMLDKS</sequence>
<evidence type="ECO:0000256" key="1">
    <source>
        <dbReference type="PROSITE-ProRule" id="PRU00023"/>
    </source>
</evidence>
<feature type="repeat" description="ANK" evidence="1">
    <location>
        <begin position="953"/>
        <end position="985"/>
    </location>
</feature>
<keyword evidence="3" id="KW-1185">Reference proteome</keyword>
<dbReference type="OrthoDB" id="3182339at2759"/>
<name>A0A9P4JEZ4_9PLEO</name>
<evidence type="ECO:0000313" key="3">
    <source>
        <dbReference type="Proteomes" id="UP000799536"/>
    </source>
</evidence>
<dbReference type="SUPFAM" id="SSF48403">
    <property type="entry name" value="Ankyrin repeat"/>
    <property type="match status" value="3"/>
</dbReference>
<proteinExistence type="predicted"/>
<evidence type="ECO:0000313" key="2">
    <source>
        <dbReference type="EMBL" id="KAF2197925.1"/>
    </source>
</evidence>
<dbReference type="Gene3D" id="1.25.40.20">
    <property type="entry name" value="Ankyrin repeat-containing domain"/>
    <property type="match status" value="5"/>
</dbReference>
<dbReference type="PANTHER" id="PTHR24118:SF99">
    <property type="entry name" value="POTE ANKYRIN DOMAIN FAMILY MEMBER 3C-RELATED"/>
    <property type="match status" value="1"/>
</dbReference>
<comment type="caution">
    <text evidence="2">The sequence shown here is derived from an EMBL/GenBank/DDBJ whole genome shotgun (WGS) entry which is preliminary data.</text>
</comment>
<dbReference type="PROSITE" id="PS50297">
    <property type="entry name" value="ANK_REP_REGION"/>
    <property type="match status" value="1"/>
</dbReference>
<dbReference type="PANTHER" id="PTHR24118">
    <property type="entry name" value="POTE ANKYRIN DOMAIN"/>
    <property type="match status" value="1"/>
</dbReference>
<dbReference type="Proteomes" id="UP000799536">
    <property type="component" value="Unassembled WGS sequence"/>
</dbReference>
<accession>A0A9P4JEZ4</accession>
<dbReference type="Pfam" id="PF12796">
    <property type="entry name" value="Ank_2"/>
    <property type="match status" value="1"/>
</dbReference>
<dbReference type="InterPro" id="IPR036770">
    <property type="entry name" value="Ankyrin_rpt-contain_sf"/>
</dbReference>
<dbReference type="SMART" id="SM00248">
    <property type="entry name" value="ANK"/>
    <property type="match status" value="11"/>
</dbReference>
<evidence type="ECO:0008006" key="4">
    <source>
        <dbReference type="Google" id="ProtNLM"/>
    </source>
</evidence>
<organism evidence="2 3">
    <name type="scientific">Delitschia confertaspora ATCC 74209</name>
    <dbReference type="NCBI Taxonomy" id="1513339"/>
    <lineage>
        <taxon>Eukaryota</taxon>
        <taxon>Fungi</taxon>
        <taxon>Dikarya</taxon>
        <taxon>Ascomycota</taxon>
        <taxon>Pezizomycotina</taxon>
        <taxon>Dothideomycetes</taxon>
        <taxon>Pleosporomycetidae</taxon>
        <taxon>Pleosporales</taxon>
        <taxon>Delitschiaceae</taxon>
        <taxon>Delitschia</taxon>
    </lineage>
</organism>
<reference evidence="2" key="1">
    <citation type="journal article" date="2020" name="Stud. Mycol.">
        <title>101 Dothideomycetes genomes: a test case for predicting lifestyles and emergence of pathogens.</title>
        <authorList>
            <person name="Haridas S."/>
            <person name="Albert R."/>
            <person name="Binder M."/>
            <person name="Bloem J."/>
            <person name="Labutti K."/>
            <person name="Salamov A."/>
            <person name="Andreopoulos B."/>
            <person name="Baker S."/>
            <person name="Barry K."/>
            <person name="Bills G."/>
            <person name="Bluhm B."/>
            <person name="Cannon C."/>
            <person name="Castanera R."/>
            <person name="Culley D."/>
            <person name="Daum C."/>
            <person name="Ezra D."/>
            <person name="Gonzalez J."/>
            <person name="Henrissat B."/>
            <person name="Kuo A."/>
            <person name="Liang C."/>
            <person name="Lipzen A."/>
            <person name="Lutzoni F."/>
            <person name="Magnuson J."/>
            <person name="Mondo S."/>
            <person name="Nolan M."/>
            <person name="Ohm R."/>
            <person name="Pangilinan J."/>
            <person name="Park H.-J."/>
            <person name="Ramirez L."/>
            <person name="Alfaro M."/>
            <person name="Sun H."/>
            <person name="Tritt A."/>
            <person name="Yoshinaga Y."/>
            <person name="Zwiers L.-H."/>
            <person name="Turgeon B."/>
            <person name="Goodwin S."/>
            <person name="Spatafora J."/>
            <person name="Crous P."/>
            <person name="Grigoriev I."/>
        </authorList>
    </citation>
    <scope>NUCLEOTIDE SEQUENCE</scope>
    <source>
        <strain evidence="2">ATCC 74209</strain>
    </source>
</reference>
<gene>
    <name evidence="2" type="ORF">GQ43DRAFT_379877</name>
</gene>
<dbReference type="EMBL" id="ML994186">
    <property type="protein sequence ID" value="KAF2197925.1"/>
    <property type="molecule type" value="Genomic_DNA"/>
</dbReference>